<dbReference type="AlphaFoldDB" id="A0A067C0C5"/>
<dbReference type="SMART" id="SM00717">
    <property type="entry name" value="SANT"/>
    <property type="match status" value="1"/>
</dbReference>
<dbReference type="RefSeq" id="XP_012209064.1">
    <property type="nucleotide sequence ID" value="XM_012353674.1"/>
</dbReference>
<evidence type="ECO:0000259" key="2">
    <source>
        <dbReference type="PROSITE" id="PS51294"/>
    </source>
</evidence>
<organism evidence="3 4">
    <name type="scientific">Saprolegnia parasitica (strain CBS 223.65)</name>
    <dbReference type="NCBI Taxonomy" id="695850"/>
    <lineage>
        <taxon>Eukaryota</taxon>
        <taxon>Sar</taxon>
        <taxon>Stramenopiles</taxon>
        <taxon>Oomycota</taxon>
        <taxon>Saprolegniomycetes</taxon>
        <taxon>Saprolegniales</taxon>
        <taxon>Saprolegniaceae</taxon>
        <taxon>Saprolegnia</taxon>
    </lineage>
</organism>
<dbReference type="CDD" id="cd00167">
    <property type="entry name" value="SANT"/>
    <property type="match status" value="1"/>
</dbReference>
<sequence>MPSVDGATSPCTDNEDDTTMDVALTLTKGRRRNSKSDTNAHGPWTPEEHERFLLGIQLHPEGPWKAVADVIQTRNAKQAQTHMQKCKEKILRQRRRRDEVLRDVIQASDDDAIRLVAASATATPITLHRSKHAENLRLAALEPLPLDTTTPAAAVTSALGTHKVTWTEAVDYFWQLVSTGDERVV</sequence>
<dbReference type="KEGG" id="spar:SPRG_14498"/>
<proteinExistence type="predicted"/>
<dbReference type="OrthoDB" id="118550at2759"/>
<protein>
    <recommendedName>
        <fullName evidence="2">HTH myb-type domain-containing protein</fullName>
    </recommendedName>
</protein>
<dbReference type="PROSITE" id="PS51294">
    <property type="entry name" value="HTH_MYB"/>
    <property type="match status" value="1"/>
</dbReference>
<feature type="region of interest" description="Disordered" evidence="1">
    <location>
        <begin position="25"/>
        <end position="46"/>
    </location>
</feature>
<name>A0A067C0C5_SAPPC</name>
<evidence type="ECO:0000313" key="4">
    <source>
        <dbReference type="Proteomes" id="UP000030745"/>
    </source>
</evidence>
<dbReference type="EMBL" id="KK583318">
    <property type="protein sequence ID" value="KDO20252.1"/>
    <property type="molecule type" value="Genomic_DNA"/>
</dbReference>
<dbReference type="InterPro" id="IPR009057">
    <property type="entry name" value="Homeodomain-like_sf"/>
</dbReference>
<dbReference type="InterPro" id="IPR001005">
    <property type="entry name" value="SANT/Myb"/>
</dbReference>
<dbReference type="PANTHER" id="PTHR44042">
    <property type="entry name" value="DUPLICATED HOMEODOMAIN-LIKE SUPERFAMILY PROTEIN-RELATED"/>
    <property type="match status" value="1"/>
</dbReference>
<dbReference type="InterPro" id="IPR017930">
    <property type="entry name" value="Myb_dom"/>
</dbReference>
<reference evidence="3 4" key="1">
    <citation type="journal article" date="2013" name="PLoS Genet.">
        <title>Distinctive expansion of potential virulence genes in the genome of the oomycete fish pathogen Saprolegnia parasitica.</title>
        <authorList>
            <person name="Jiang R.H."/>
            <person name="de Bruijn I."/>
            <person name="Haas B.J."/>
            <person name="Belmonte R."/>
            <person name="Lobach L."/>
            <person name="Christie J."/>
            <person name="van den Ackerveken G."/>
            <person name="Bottin A."/>
            <person name="Bulone V."/>
            <person name="Diaz-Moreno S.M."/>
            <person name="Dumas B."/>
            <person name="Fan L."/>
            <person name="Gaulin E."/>
            <person name="Govers F."/>
            <person name="Grenville-Briggs L.J."/>
            <person name="Horner N.R."/>
            <person name="Levin J.Z."/>
            <person name="Mammella M."/>
            <person name="Meijer H.J."/>
            <person name="Morris P."/>
            <person name="Nusbaum C."/>
            <person name="Oome S."/>
            <person name="Phillips A.J."/>
            <person name="van Rooyen D."/>
            <person name="Rzeszutek E."/>
            <person name="Saraiva M."/>
            <person name="Secombes C.J."/>
            <person name="Seidl M.F."/>
            <person name="Snel B."/>
            <person name="Stassen J.H."/>
            <person name="Sykes S."/>
            <person name="Tripathy S."/>
            <person name="van den Berg H."/>
            <person name="Vega-Arreguin J.C."/>
            <person name="Wawra S."/>
            <person name="Young S.K."/>
            <person name="Zeng Q."/>
            <person name="Dieguez-Uribeondo J."/>
            <person name="Russ C."/>
            <person name="Tyler B.M."/>
            <person name="van West P."/>
        </authorList>
    </citation>
    <scope>NUCLEOTIDE SEQUENCE [LARGE SCALE GENOMIC DNA]</scope>
    <source>
        <strain evidence="3 4">CBS 223.65</strain>
    </source>
</reference>
<dbReference type="SUPFAM" id="SSF46689">
    <property type="entry name" value="Homeodomain-like"/>
    <property type="match status" value="1"/>
</dbReference>
<dbReference type="VEuPathDB" id="FungiDB:SPRG_14498"/>
<dbReference type="Proteomes" id="UP000030745">
    <property type="component" value="Unassembled WGS sequence"/>
</dbReference>
<dbReference type="PANTHER" id="PTHR44042:SF67">
    <property type="entry name" value="MYB-LIKE PROTEIN I"/>
    <property type="match status" value="1"/>
</dbReference>
<gene>
    <name evidence="3" type="ORF">SPRG_14498</name>
</gene>
<evidence type="ECO:0000313" key="3">
    <source>
        <dbReference type="EMBL" id="KDO20252.1"/>
    </source>
</evidence>
<dbReference type="Gene3D" id="1.10.10.60">
    <property type="entry name" value="Homeodomain-like"/>
    <property type="match status" value="1"/>
</dbReference>
<keyword evidence="4" id="KW-1185">Reference proteome</keyword>
<feature type="domain" description="HTH myb-type" evidence="2">
    <location>
        <begin position="41"/>
        <end position="91"/>
    </location>
</feature>
<dbReference type="STRING" id="695850.A0A067C0C5"/>
<accession>A0A067C0C5</accession>
<evidence type="ECO:0000256" key="1">
    <source>
        <dbReference type="SAM" id="MobiDB-lite"/>
    </source>
</evidence>
<dbReference type="Pfam" id="PF00249">
    <property type="entry name" value="Myb_DNA-binding"/>
    <property type="match status" value="1"/>
</dbReference>
<dbReference type="GeneID" id="24136299"/>